<proteinExistence type="predicted"/>
<name>A0AB37I293_9ACTN</name>
<evidence type="ECO:0000313" key="3">
    <source>
        <dbReference type="Proteomes" id="UP000677180"/>
    </source>
</evidence>
<dbReference type="SUPFAM" id="SSF50370">
    <property type="entry name" value="Ricin B-like lectins"/>
    <property type="match status" value="1"/>
</dbReference>
<gene>
    <name evidence="2" type="ORF">J5A53_06630</name>
</gene>
<dbReference type="AlphaFoldDB" id="A0AB37I293"/>
<sequence length="179" mass="20226">MSKLSVELGLPGLKIGVSEINLTRGRKRAKRGVGPFLFIARQCGLALDTGCQKENGDKVIVWATHGQQQQFWSLWPTGYAGEFTIRAELGGLTLDATTDPHGDNRPVLWRYHGESQQRWRLLESPDGVGHFLQSVHSGKFLAMDSAGQNGWFPWFEADRDQNSWDKQWLVVRAYTNKNK</sequence>
<dbReference type="InterPro" id="IPR035992">
    <property type="entry name" value="Ricin_B-like_lectins"/>
</dbReference>
<dbReference type="Gene3D" id="2.80.10.50">
    <property type="match status" value="1"/>
</dbReference>
<dbReference type="PROSITE" id="PS50231">
    <property type="entry name" value="RICIN_B_LECTIN"/>
    <property type="match status" value="1"/>
</dbReference>
<reference evidence="2" key="1">
    <citation type="submission" date="2021-03" db="EMBL/GenBank/DDBJ databases">
        <title>Human Oral Microbial Genomes.</title>
        <authorList>
            <person name="Johnston C.D."/>
            <person name="Chen T."/>
            <person name="Dewhirst F.E."/>
        </authorList>
    </citation>
    <scope>NUCLEOTIDE SEQUENCE</scope>
    <source>
        <strain evidence="2">F0714</strain>
    </source>
</reference>
<dbReference type="RefSeq" id="WP_041696485.1">
    <property type="nucleotide sequence ID" value="NZ_CP040007.1"/>
</dbReference>
<evidence type="ECO:0000313" key="2">
    <source>
        <dbReference type="EMBL" id="QUC12346.1"/>
    </source>
</evidence>
<feature type="domain" description="Ricin B lectin" evidence="1">
    <location>
        <begin position="42"/>
        <end position="148"/>
    </location>
</feature>
<dbReference type="Proteomes" id="UP000677180">
    <property type="component" value="Chromosome"/>
</dbReference>
<dbReference type="Pfam" id="PF00652">
    <property type="entry name" value="Ricin_B_lectin"/>
    <property type="match status" value="1"/>
</dbReference>
<protein>
    <submittedName>
        <fullName evidence="2">RICIN domain-containing protein</fullName>
    </submittedName>
</protein>
<dbReference type="CDD" id="cd00161">
    <property type="entry name" value="beta-trefoil_Ricin-like"/>
    <property type="match status" value="1"/>
</dbReference>
<dbReference type="EMBL" id="CP072385">
    <property type="protein sequence ID" value="QUC12346.1"/>
    <property type="molecule type" value="Genomic_DNA"/>
</dbReference>
<accession>A0AB37I293</accession>
<dbReference type="InterPro" id="IPR000772">
    <property type="entry name" value="Ricin_B_lectin"/>
</dbReference>
<evidence type="ECO:0000259" key="1">
    <source>
        <dbReference type="Pfam" id="PF00652"/>
    </source>
</evidence>
<organism evidence="2 3">
    <name type="scientific">Arachnia propionica</name>
    <dbReference type="NCBI Taxonomy" id="1750"/>
    <lineage>
        <taxon>Bacteria</taxon>
        <taxon>Bacillati</taxon>
        <taxon>Actinomycetota</taxon>
        <taxon>Actinomycetes</taxon>
        <taxon>Propionibacteriales</taxon>
        <taxon>Propionibacteriaceae</taxon>
        <taxon>Arachnia</taxon>
    </lineage>
</organism>